<protein>
    <submittedName>
        <fullName evidence="2">Uncharacterized protein</fullName>
    </submittedName>
</protein>
<evidence type="ECO:0000313" key="2">
    <source>
        <dbReference type="EMBL" id="CAE8596614.1"/>
    </source>
</evidence>
<dbReference type="EMBL" id="CAJNNV010008758">
    <property type="protein sequence ID" value="CAE8596614.1"/>
    <property type="molecule type" value="Genomic_DNA"/>
</dbReference>
<keyword evidence="3" id="KW-1185">Reference proteome</keyword>
<feature type="non-terminal residue" evidence="2">
    <location>
        <position position="494"/>
    </location>
</feature>
<reference evidence="2" key="1">
    <citation type="submission" date="2021-02" db="EMBL/GenBank/DDBJ databases">
        <authorList>
            <person name="Dougan E. K."/>
            <person name="Rhodes N."/>
            <person name="Thang M."/>
            <person name="Chan C."/>
        </authorList>
    </citation>
    <scope>NUCLEOTIDE SEQUENCE</scope>
</reference>
<comment type="caution">
    <text evidence="2">The sequence shown here is derived from an EMBL/GenBank/DDBJ whole genome shotgun (WGS) entry which is preliminary data.</text>
</comment>
<dbReference type="AlphaFoldDB" id="A0A813EDD3"/>
<accession>A0A813EDD3</accession>
<feature type="compositionally biased region" description="Low complexity" evidence="1">
    <location>
        <begin position="22"/>
        <end position="34"/>
    </location>
</feature>
<gene>
    <name evidence="2" type="ORF">PGLA1383_LOCUS15076</name>
</gene>
<sequence>SMVELDKASEPSGNSVRLPAITAARGSSTGARRGGLTRAQLSISVTPQMEGVEISVELTEGELERRSSWFPAVLPAGTATSISLRSSGSIAGMLQVAGVPPIPFGVQVGGSKSSQGEGGVNFVSAEHRQRSVVAGAGQLELGSGMGASGEGTVVEVSISDGFSAVMTVGIRQAKKKELTRLAQQQALVSAMEKGKYASLLAQITRSKMRKVPAMLIEQANRMLKSIVPTDGSFLTHKELGKLMRWRRVSSPSDGTEDSVVTCCASESCPCNDGQGQDGEICTVMGGTVQEALSGVAPGDVSSDKWLFQALVRAALAAPEGCVWKSGGKFLLSNEERNQSPTAIVNVLERDNLETDAGKGIRALIAYTEREYGFRVTAIQLNFHPNQKSFHKQHRDIYGAGQKGGINCTCSFMKCTGTVCYSLGSSRQVLCETMADKKSRYEACSEGCTGRQVYKWMHSGSAMHFNDPWNNNHTHGIPQSDEPSGPRISVALLCA</sequence>
<feature type="region of interest" description="Disordered" evidence="1">
    <location>
        <begin position="1"/>
        <end position="34"/>
    </location>
</feature>
<evidence type="ECO:0000313" key="3">
    <source>
        <dbReference type="Proteomes" id="UP000654075"/>
    </source>
</evidence>
<organism evidence="2 3">
    <name type="scientific">Polarella glacialis</name>
    <name type="common">Dinoflagellate</name>
    <dbReference type="NCBI Taxonomy" id="89957"/>
    <lineage>
        <taxon>Eukaryota</taxon>
        <taxon>Sar</taxon>
        <taxon>Alveolata</taxon>
        <taxon>Dinophyceae</taxon>
        <taxon>Suessiales</taxon>
        <taxon>Suessiaceae</taxon>
        <taxon>Polarella</taxon>
    </lineage>
</organism>
<evidence type="ECO:0000256" key="1">
    <source>
        <dbReference type="SAM" id="MobiDB-lite"/>
    </source>
</evidence>
<proteinExistence type="predicted"/>
<name>A0A813EDD3_POLGL</name>
<dbReference type="OrthoDB" id="417625at2759"/>
<dbReference type="Proteomes" id="UP000654075">
    <property type="component" value="Unassembled WGS sequence"/>
</dbReference>